<dbReference type="GO" id="GO:0008783">
    <property type="term" value="F:agmatinase activity"/>
    <property type="evidence" value="ECO:0007669"/>
    <property type="project" value="TreeGrafter"/>
</dbReference>
<keyword evidence="1 5" id="KW-0479">Metal-binding</keyword>
<keyword evidence="2 5" id="KW-0378">Hydrolase</keyword>
<accession>A0A098BHN8</accession>
<dbReference type="PANTHER" id="PTHR11358:SF35">
    <property type="entry name" value="FORMIMIDOYLGLUTAMASE"/>
    <property type="match status" value="1"/>
</dbReference>
<feature type="binding site" evidence="5">
    <location>
        <position position="154"/>
    </location>
    <ligand>
        <name>Mn(2+)</name>
        <dbReference type="ChEBI" id="CHEBI:29035"/>
        <label>2</label>
    </ligand>
</feature>
<gene>
    <name evidence="5 8" type="primary">hutG</name>
    <name evidence="8" type="ORF">RHRU231_330189</name>
</gene>
<dbReference type="AlphaFoldDB" id="A0A098BHN8"/>
<evidence type="ECO:0000256" key="2">
    <source>
        <dbReference type="ARBA" id="ARBA00022801"/>
    </source>
</evidence>
<dbReference type="NCBIfam" id="TIGR01227">
    <property type="entry name" value="hutG"/>
    <property type="match status" value="1"/>
</dbReference>
<dbReference type="GO" id="GO:0030145">
    <property type="term" value="F:manganese ion binding"/>
    <property type="evidence" value="ECO:0007669"/>
    <property type="project" value="UniProtKB-UniRule"/>
</dbReference>
<dbReference type="RefSeq" id="WP_040270762.1">
    <property type="nucleotide sequence ID" value="NZ_CP145319.1"/>
</dbReference>
<dbReference type="Gene3D" id="3.40.800.10">
    <property type="entry name" value="Ureohydrolase domain"/>
    <property type="match status" value="1"/>
</dbReference>
<evidence type="ECO:0000313" key="9">
    <source>
        <dbReference type="Proteomes" id="UP000042997"/>
    </source>
</evidence>
<dbReference type="UniPathway" id="UPA00379">
    <property type="reaction ID" value="UER00552"/>
</dbReference>
<name>A0A098BHN8_9NOCA</name>
<dbReference type="Proteomes" id="UP000042997">
    <property type="component" value="Unassembled WGS sequence"/>
</dbReference>
<protein>
    <recommendedName>
        <fullName evidence="5 6">Formimidoylglutamase</fullName>
        <ecNumber evidence="5 6">3.5.3.8</ecNumber>
    </recommendedName>
    <alternativeName>
        <fullName evidence="5">Formiminoglutamase</fullName>
    </alternativeName>
    <alternativeName>
        <fullName evidence="5">Formiminoglutamate hydrolase</fullName>
    </alternativeName>
</protein>
<evidence type="ECO:0000256" key="3">
    <source>
        <dbReference type="ARBA" id="ARBA00022808"/>
    </source>
</evidence>
<feature type="binding site" evidence="5">
    <location>
        <position position="245"/>
    </location>
    <ligand>
        <name>Mn(2+)</name>
        <dbReference type="ChEBI" id="CHEBI:29035"/>
        <label>2</label>
    </ligand>
</feature>
<evidence type="ECO:0000256" key="7">
    <source>
        <dbReference type="PROSITE-ProRule" id="PRU00742"/>
    </source>
</evidence>
<feature type="binding site" evidence="5">
    <location>
        <position position="243"/>
    </location>
    <ligand>
        <name>Mn(2+)</name>
        <dbReference type="ChEBI" id="CHEBI:29035"/>
        <label>1</label>
    </ligand>
</feature>
<dbReference type="PROSITE" id="PS51409">
    <property type="entry name" value="ARGINASE_2"/>
    <property type="match status" value="1"/>
</dbReference>
<evidence type="ECO:0000313" key="8">
    <source>
        <dbReference type="EMBL" id="CDZ87732.1"/>
    </source>
</evidence>
<comment type="function">
    <text evidence="5">Catalyzes the conversion of N-formimidoyl-L-glutamate to L-glutamate and formamide.</text>
</comment>
<dbReference type="HAMAP" id="MF_00737">
    <property type="entry name" value="Formimidoylglutam"/>
    <property type="match status" value="1"/>
</dbReference>
<dbReference type="GO" id="GO:0019556">
    <property type="term" value="P:L-histidine catabolic process to glutamate and formamide"/>
    <property type="evidence" value="ECO:0007669"/>
    <property type="project" value="UniProtKB-UniRule"/>
</dbReference>
<evidence type="ECO:0000256" key="1">
    <source>
        <dbReference type="ARBA" id="ARBA00022723"/>
    </source>
</evidence>
<dbReference type="PRINTS" id="PR00116">
    <property type="entry name" value="ARGINASE"/>
</dbReference>
<comment type="catalytic activity">
    <reaction evidence="5">
        <text>N-formimidoyl-L-glutamate + H2O = formamide + L-glutamate</text>
        <dbReference type="Rhea" id="RHEA:22492"/>
        <dbReference type="ChEBI" id="CHEBI:15377"/>
        <dbReference type="ChEBI" id="CHEBI:16397"/>
        <dbReference type="ChEBI" id="CHEBI:29985"/>
        <dbReference type="ChEBI" id="CHEBI:58928"/>
        <dbReference type="EC" id="3.5.3.8"/>
    </reaction>
</comment>
<organism evidence="8 9">
    <name type="scientific">Rhodococcus ruber</name>
    <dbReference type="NCBI Taxonomy" id="1830"/>
    <lineage>
        <taxon>Bacteria</taxon>
        <taxon>Bacillati</taxon>
        <taxon>Actinomycetota</taxon>
        <taxon>Actinomycetes</taxon>
        <taxon>Mycobacteriales</taxon>
        <taxon>Nocardiaceae</taxon>
        <taxon>Rhodococcus</taxon>
    </lineage>
</organism>
<keyword evidence="4 5" id="KW-0464">Manganese</keyword>
<dbReference type="GO" id="GO:0033389">
    <property type="term" value="P:putrescine biosynthetic process from arginine, via agmatine"/>
    <property type="evidence" value="ECO:0007669"/>
    <property type="project" value="TreeGrafter"/>
</dbReference>
<dbReference type="GO" id="GO:0019557">
    <property type="term" value="P:L-histidine catabolic process to glutamate and formate"/>
    <property type="evidence" value="ECO:0007669"/>
    <property type="project" value="UniProtKB-UniPathway"/>
</dbReference>
<sequence>MTIPVDVPPVPWTGRDDGPGVEHLRWHGVVSPLPADAARAQVLIGFRSDEGVRRNQGRAGAVDGPVALRRALASLALPAPAVIHDAGDIEVRGGALDDGQRRLGAAVAALLDAEHAVVVLGGGHEVAFGSYLGWAGSAAARAGARWGVLNLDAHFDLRAAPVATSGTPFRQMAEREREQGRSLRYAVVGIAQPSNTAALFAAADAIGARYLLDDECRATNLPVVETFVEEFVRELDAVHLTIDLDVLPGWVAPGVSAPAACGVAFEVVQHVCDVVARSGRLALVDVAELAPAFDVDGRTARAAARLIHRIVTGRPDDGHPRFAGTEPAGGP</sequence>
<dbReference type="EC" id="3.5.3.8" evidence="5 6"/>
<dbReference type="OrthoDB" id="9789727at2"/>
<dbReference type="InterPro" id="IPR023696">
    <property type="entry name" value="Ureohydrolase_dom_sf"/>
</dbReference>
<comment type="similarity">
    <text evidence="5 7">Belongs to the arginase family.</text>
</comment>
<dbReference type="eggNOG" id="COG0010">
    <property type="taxonomic scope" value="Bacteria"/>
</dbReference>
<evidence type="ECO:0000256" key="5">
    <source>
        <dbReference type="HAMAP-Rule" id="MF_00737"/>
    </source>
</evidence>
<dbReference type="GO" id="GO:0050415">
    <property type="term" value="F:formimidoylglutamase activity"/>
    <property type="evidence" value="ECO:0007669"/>
    <property type="project" value="UniProtKB-UniRule"/>
</dbReference>
<dbReference type="InterPro" id="IPR005923">
    <property type="entry name" value="HutG"/>
</dbReference>
<dbReference type="EMBL" id="CCSD01000043">
    <property type="protein sequence ID" value="CDZ87732.1"/>
    <property type="molecule type" value="Genomic_DNA"/>
</dbReference>
<reference evidence="8 9" key="1">
    <citation type="journal article" date="2014" name="Genome Announc.">
        <title>Draft Genome Sequence of Propane- and Butane-Oxidizing Actinobacterium Rhodococcus ruber IEGM 231.</title>
        <authorList>
            <person name="Ivshina I.B."/>
            <person name="Kuyukina M.S."/>
            <person name="Krivoruchko A.V."/>
            <person name="Barbe V."/>
            <person name="Fischer C."/>
        </authorList>
    </citation>
    <scope>NUCLEOTIDE SEQUENCE [LARGE SCALE GENOMIC DNA]</scope>
</reference>
<proteinExistence type="inferred from homology"/>
<comment type="cofactor">
    <cofactor evidence="5">
        <name>Mn(2+)</name>
        <dbReference type="ChEBI" id="CHEBI:29035"/>
    </cofactor>
    <text evidence="5">Binds 2 manganese ions per subunit.</text>
</comment>
<dbReference type="PANTHER" id="PTHR11358">
    <property type="entry name" value="ARGINASE/AGMATINASE"/>
    <property type="match status" value="1"/>
</dbReference>
<dbReference type="Pfam" id="PF00491">
    <property type="entry name" value="Arginase"/>
    <property type="match status" value="1"/>
</dbReference>
<feature type="binding site" evidence="5">
    <location>
        <position position="152"/>
    </location>
    <ligand>
        <name>Mn(2+)</name>
        <dbReference type="ChEBI" id="CHEBI:29035"/>
        <label>1</label>
    </ligand>
</feature>
<feature type="binding site" evidence="5">
    <location>
        <position position="152"/>
    </location>
    <ligand>
        <name>Mn(2+)</name>
        <dbReference type="ChEBI" id="CHEBI:29035"/>
        <label>2</label>
    </ligand>
</feature>
<comment type="pathway">
    <text evidence="5">Amino-acid degradation; L-histidine degradation into L-glutamate; L-glutamate from N-formimidoyl-L-glutamate (hydrolase route): step 1/1.</text>
</comment>
<feature type="binding site" evidence="5">
    <location>
        <position position="243"/>
    </location>
    <ligand>
        <name>Mn(2+)</name>
        <dbReference type="ChEBI" id="CHEBI:29035"/>
        <label>2</label>
    </ligand>
</feature>
<dbReference type="InterPro" id="IPR006035">
    <property type="entry name" value="Ureohydrolase"/>
</dbReference>
<dbReference type="SUPFAM" id="SSF52768">
    <property type="entry name" value="Arginase/deacetylase"/>
    <property type="match status" value="1"/>
</dbReference>
<keyword evidence="3 5" id="KW-0369">Histidine metabolism</keyword>
<dbReference type="CDD" id="cd09988">
    <property type="entry name" value="Formimidoylglutamase"/>
    <property type="match status" value="1"/>
</dbReference>
<evidence type="ECO:0000256" key="4">
    <source>
        <dbReference type="ARBA" id="ARBA00023211"/>
    </source>
</evidence>
<feature type="binding site" evidence="5">
    <location>
        <position position="156"/>
    </location>
    <ligand>
        <name>Mn(2+)</name>
        <dbReference type="ChEBI" id="CHEBI:29035"/>
        <label>1</label>
    </ligand>
</feature>
<evidence type="ECO:0000256" key="6">
    <source>
        <dbReference type="NCBIfam" id="TIGR01227"/>
    </source>
</evidence>
<feature type="binding site" evidence="5">
    <location>
        <position position="124"/>
    </location>
    <ligand>
        <name>Mn(2+)</name>
        <dbReference type="ChEBI" id="CHEBI:29035"/>
        <label>1</label>
    </ligand>
</feature>